<organism evidence="3 4">
    <name type="scientific">Oceanobacillus longus</name>
    <dbReference type="NCBI Taxonomy" id="930120"/>
    <lineage>
        <taxon>Bacteria</taxon>
        <taxon>Bacillati</taxon>
        <taxon>Bacillota</taxon>
        <taxon>Bacilli</taxon>
        <taxon>Bacillales</taxon>
        <taxon>Bacillaceae</taxon>
        <taxon>Oceanobacillus</taxon>
    </lineage>
</organism>
<dbReference type="PROSITE" id="PS51257">
    <property type="entry name" value="PROKAR_LIPOPROTEIN"/>
    <property type="match status" value="1"/>
</dbReference>
<dbReference type="EMBL" id="JBHSAO010000007">
    <property type="protein sequence ID" value="MFC4024239.1"/>
    <property type="molecule type" value="Genomic_DNA"/>
</dbReference>
<proteinExistence type="predicted"/>
<evidence type="ECO:0008006" key="5">
    <source>
        <dbReference type="Google" id="ProtNLM"/>
    </source>
</evidence>
<keyword evidence="4" id="KW-1185">Reference proteome</keyword>
<gene>
    <name evidence="3" type="ORF">ACFOUV_10585</name>
</gene>
<reference evidence="4" key="1">
    <citation type="journal article" date="2019" name="Int. J. Syst. Evol. Microbiol.">
        <title>The Global Catalogue of Microorganisms (GCM) 10K type strain sequencing project: providing services to taxonomists for standard genome sequencing and annotation.</title>
        <authorList>
            <consortium name="The Broad Institute Genomics Platform"/>
            <consortium name="The Broad Institute Genome Sequencing Center for Infectious Disease"/>
            <person name="Wu L."/>
            <person name="Ma J."/>
        </authorList>
    </citation>
    <scope>NUCLEOTIDE SEQUENCE [LARGE SCALE GENOMIC DNA]</scope>
    <source>
        <strain evidence="4">IBRC-M 10703</strain>
    </source>
</reference>
<feature type="region of interest" description="Disordered" evidence="1">
    <location>
        <begin position="23"/>
        <end position="56"/>
    </location>
</feature>
<dbReference type="RefSeq" id="WP_379496734.1">
    <property type="nucleotide sequence ID" value="NZ_JBHSAO010000007.1"/>
</dbReference>
<evidence type="ECO:0000256" key="2">
    <source>
        <dbReference type="SAM" id="SignalP"/>
    </source>
</evidence>
<evidence type="ECO:0000256" key="1">
    <source>
        <dbReference type="SAM" id="MobiDB-lite"/>
    </source>
</evidence>
<comment type="caution">
    <text evidence="3">The sequence shown here is derived from an EMBL/GenBank/DDBJ whole genome shotgun (WGS) entry which is preliminary data.</text>
</comment>
<feature type="chain" id="PRO_5045888210" description="ABC transporter substrate-binding protein" evidence="2">
    <location>
        <begin position="22"/>
        <end position="56"/>
    </location>
</feature>
<evidence type="ECO:0000313" key="4">
    <source>
        <dbReference type="Proteomes" id="UP001595772"/>
    </source>
</evidence>
<feature type="signal peptide" evidence="2">
    <location>
        <begin position="1"/>
        <end position="21"/>
    </location>
</feature>
<protein>
    <recommendedName>
        <fullName evidence="5">ABC transporter substrate-binding protein</fullName>
    </recommendedName>
</protein>
<name>A0ABV8H1I3_9BACI</name>
<sequence>MKLKKLTFAMMIAILSAGLLVGCGAEDGENPEEPATEDPAEQEDPAESDVEEEEGE</sequence>
<dbReference type="Proteomes" id="UP001595772">
    <property type="component" value="Unassembled WGS sequence"/>
</dbReference>
<accession>A0ABV8H1I3</accession>
<keyword evidence="2" id="KW-0732">Signal</keyword>
<evidence type="ECO:0000313" key="3">
    <source>
        <dbReference type="EMBL" id="MFC4024239.1"/>
    </source>
</evidence>
<feature type="compositionally biased region" description="Acidic residues" evidence="1">
    <location>
        <begin position="26"/>
        <end position="56"/>
    </location>
</feature>